<dbReference type="OrthoDB" id="5954868at2759"/>
<dbReference type="Pfam" id="PF12552">
    <property type="entry name" value="DUF3741"/>
    <property type="match status" value="1"/>
</dbReference>
<keyword evidence="6" id="KW-1185">Reference proteome</keyword>
<dbReference type="InterPro" id="IPR022212">
    <property type="entry name" value="DUF3741"/>
</dbReference>
<dbReference type="AlphaFoldDB" id="A0A835ULE1"/>
<evidence type="ECO:0000313" key="5">
    <source>
        <dbReference type="EMBL" id="KAG0467514.1"/>
    </source>
</evidence>
<accession>A0A835ULE1</accession>
<organism evidence="5 6">
    <name type="scientific">Vanilla planifolia</name>
    <name type="common">Vanilla</name>
    <dbReference type="NCBI Taxonomy" id="51239"/>
    <lineage>
        <taxon>Eukaryota</taxon>
        <taxon>Viridiplantae</taxon>
        <taxon>Streptophyta</taxon>
        <taxon>Embryophyta</taxon>
        <taxon>Tracheophyta</taxon>
        <taxon>Spermatophyta</taxon>
        <taxon>Magnoliopsida</taxon>
        <taxon>Liliopsida</taxon>
        <taxon>Asparagales</taxon>
        <taxon>Orchidaceae</taxon>
        <taxon>Vanilloideae</taxon>
        <taxon>Vanilleae</taxon>
        <taxon>Vanilla</taxon>
    </lineage>
</organism>
<name>A0A835ULE1_VANPL</name>
<evidence type="ECO:0000256" key="1">
    <source>
        <dbReference type="SAM" id="MobiDB-lite"/>
    </source>
</evidence>
<protein>
    <recommendedName>
        <fullName evidence="7">DUF4378 domain-containing protein</fullName>
    </recommendedName>
</protein>
<dbReference type="EMBL" id="JADCNL010000009">
    <property type="protein sequence ID" value="KAG0467514.1"/>
    <property type="molecule type" value="Genomic_DNA"/>
</dbReference>
<sequence length="966" mass="109855">MEWRFSRSGRSTSSERFSYHTAFGFGRKTVGAIPDFLAAEHYRYRKHRKAITMDMVSTSNDRSTAEDDSISGGLHEILYKKVDGMTVKKRTNGEVSTVEKSHSSPSLIAKLMGLDELPQVSSDLRLVHRHCSLKKRIAGTEEKCKRSGNQLLQLSRKEQHKVKNVHEPVESSNGKKHSDHFLQKRCSKPGKDFIRHHFVGAKHISTNKTLQNSREFDLLDILDANKHLFVKFLEDPNSLFAKHLHDLRLSKAPSPPSKLKNFKASGRQHFYRSAEENRGYMQIQREVAHRCPKSRPCLVKHCTNVQMDSRLKKLLNSRYPKRTEVSLNPTSAVVLKPHIQKAQGKTRAETLTASSPHDQPGCRRHKEFFQELGLREGKKAKLFDSKIVGYKTEGAKEIARCISEQIKHSSRSHSKEMQSSDIHKTGSFSTYLCEPSLCRGARNSLSKRWKVSNAFKVGLVAEGSSTSAEMFSSSDAEALDTVDQFTFQKMSEHKVTKEGIHCPSAYPFGKSSSDCGKKKFDSCLLRPGNAQISSGTYGTSIPGDECQDGFMQPIDECYKLKDVLNLGNNDVLESNIKRELSLLRNSTYYDFDSWHFRSCGEENIMPLRKVEMFQGESRSRIIVNDLCKPKSIYSWLLQRNIDNLVHMVHSTSKTQGADSNSSLKANLKELQQMKNHEHLSANFLDNGVEKVEIVSIDNPSKEIPLNASGHSINIMGPKDSERLSPFSVLKPPSEDGKPAPECLDKFRKGLRDFRRQLDLLELEPADSTDSQYNPFIMVKKSSFHTSDSLGRGAEREFLYLLDVLVISGIYTASENKLLDACYLPNTPIFPDLFDKLEKKHNKVGEWSRAERKLLFDHINSVLSVTLAPFIDLHPWVNPRRTASYGHKRLVQESWRMVVQQRKHLSMGKPEEKVLDFKWLFVDDDVDMIGREIEQMLKDELLDELVSDFIYGYSSTSLTGGINKFER</sequence>
<dbReference type="PANTHER" id="PTHR46836:SF8">
    <property type="entry name" value="AFADIN"/>
    <property type="match status" value="1"/>
</dbReference>
<gene>
    <name evidence="5" type="ORF">HPP92_019094</name>
</gene>
<dbReference type="Proteomes" id="UP000636800">
    <property type="component" value="Unassembled WGS sequence"/>
</dbReference>
<feature type="domain" description="DUF3741" evidence="2">
    <location>
        <begin position="195"/>
        <end position="238"/>
    </location>
</feature>
<evidence type="ECO:0000313" key="6">
    <source>
        <dbReference type="Proteomes" id="UP000636800"/>
    </source>
</evidence>
<dbReference type="InterPro" id="IPR025486">
    <property type="entry name" value="DUF4378"/>
</dbReference>
<evidence type="ECO:0000259" key="2">
    <source>
        <dbReference type="Pfam" id="PF12552"/>
    </source>
</evidence>
<feature type="domain" description="DUF3741" evidence="4">
    <location>
        <begin position="104"/>
        <end position="122"/>
    </location>
</feature>
<dbReference type="PANTHER" id="PTHR46836">
    <property type="entry name" value="AFADIN"/>
    <property type="match status" value="1"/>
</dbReference>
<feature type="region of interest" description="Disordered" evidence="1">
    <location>
        <begin position="158"/>
        <end position="180"/>
    </location>
</feature>
<reference evidence="5 6" key="1">
    <citation type="journal article" date="2020" name="Nat. Food">
        <title>A phased Vanilla planifolia genome enables genetic improvement of flavour and production.</title>
        <authorList>
            <person name="Hasing T."/>
            <person name="Tang H."/>
            <person name="Brym M."/>
            <person name="Khazi F."/>
            <person name="Huang T."/>
            <person name="Chambers A.H."/>
        </authorList>
    </citation>
    <scope>NUCLEOTIDE SEQUENCE [LARGE SCALE GENOMIC DNA]</scope>
    <source>
        <tissue evidence="5">Leaf</tissue>
    </source>
</reference>
<evidence type="ECO:0000259" key="3">
    <source>
        <dbReference type="Pfam" id="PF14309"/>
    </source>
</evidence>
<evidence type="ECO:0000259" key="4">
    <source>
        <dbReference type="Pfam" id="PF14383"/>
    </source>
</evidence>
<dbReference type="Pfam" id="PF14309">
    <property type="entry name" value="DUF4378"/>
    <property type="match status" value="1"/>
</dbReference>
<dbReference type="InterPro" id="IPR032795">
    <property type="entry name" value="DUF3741-assoc"/>
</dbReference>
<dbReference type="Pfam" id="PF14383">
    <property type="entry name" value="VARLMGL"/>
    <property type="match status" value="1"/>
</dbReference>
<feature type="domain" description="DUF4378" evidence="3">
    <location>
        <begin position="796"/>
        <end position="943"/>
    </location>
</feature>
<evidence type="ECO:0008006" key="7">
    <source>
        <dbReference type="Google" id="ProtNLM"/>
    </source>
</evidence>
<comment type="caution">
    <text evidence="5">The sequence shown here is derived from an EMBL/GenBank/DDBJ whole genome shotgun (WGS) entry which is preliminary data.</text>
</comment>
<proteinExistence type="predicted"/>